<dbReference type="InterPro" id="IPR016032">
    <property type="entry name" value="Sig_transdc_resp-reg_C-effctor"/>
</dbReference>
<dbReference type="InterPro" id="IPR011006">
    <property type="entry name" value="CheY-like_superfamily"/>
</dbReference>
<evidence type="ECO:0000256" key="5">
    <source>
        <dbReference type="PROSITE-ProRule" id="PRU00169"/>
    </source>
</evidence>
<keyword evidence="2" id="KW-0805">Transcription regulation</keyword>
<dbReference type="HOGENOM" id="CLU_000445_90_10_11"/>
<reference evidence="9" key="1">
    <citation type="submission" date="2009-09" db="EMBL/GenBank/DDBJ databases">
        <title>The complete genome of Kribbella flavida DSM 17836.</title>
        <authorList>
            <consortium name="US DOE Joint Genome Institute (JGI-PGF)"/>
            <person name="Lucas S."/>
            <person name="Copeland A."/>
            <person name="Lapidus A."/>
            <person name="Glavina del Rio T."/>
            <person name="Dalin E."/>
            <person name="Tice H."/>
            <person name="Bruce D."/>
            <person name="Goodwin L."/>
            <person name="Pitluck S."/>
            <person name="Kyrpides N."/>
            <person name="Mavromatis K."/>
            <person name="Ivanova N."/>
            <person name="Saunders E."/>
            <person name="Brettin T."/>
            <person name="Detter J.C."/>
            <person name="Han C."/>
            <person name="Larimer F."/>
            <person name="Land M."/>
            <person name="Hauser L."/>
            <person name="Markowitz V."/>
            <person name="Cheng J.-F."/>
            <person name="Hugenholtz P."/>
            <person name="Woyke T."/>
            <person name="Wu D."/>
            <person name="Pukall R."/>
            <person name="Klenk H.-P."/>
            <person name="Eisen J.A."/>
        </authorList>
    </citation>
    <scope>NUCLEOTIDE SEQUENCE [LARGE SCALE GENOMIC DNA]</scope>
    <source>
        <strain evidence="9">DSM 17836 / JCM 10339 / NBRC 14399</strain>
    </source>
</reference>
<evidence type="ECO:0000313" key="9">
    <source>
        <dbReference type="Proteomes" id="UP000007967"/>
    </source>
</evidence>
<evidence type="ECO:0000259" key="7">
    <source>
        <dbReference type="PROSITE" id="PS50110"/>
    </source>
</evidence>
<keyword evidence="1 5" id="KW-0597">Phosphoprotein</keyword>
<dbReference type="EMBL" id="CP001736">
    <property type="protein sequence ID" value="ADB33388.1"/>
    <property type="molecule type" value="Genomic_DNA"/>
</dbReference>
<organism evidence="8 9">
    <name type="scientific">Kribbella flavida (strain DSM 17836 / JCM 10339 / NBRC 14399)</name>
    <dbReference type="NCBI Taxonomy" id="479435"/>
    <lineage>
        <taxon>Bacteria</taxon>
        <taxon>Bacillati</taxon>
        <taxon>Actinomycetota</taxon>
        <taxon>Actinomycetes</taxon>
        <taxon>Propionibacteriales</taxon>
        <taxon>Kribbellaceae</taxon>
        <taxon>Kribbella</taxon>
    </lineage>
</organism>
<dbReference type="AlphaFoldDB" id="D2PVA7"/>
<name>D2PVA7_KRIFD</name>
<dbReference type="SUPFAM" id="SSF52172">
    <property type="entry name" value="CheY-like"/>
    <property type="match status" value="1"/>
</dbReference>
<dbReference type="InterPro" id="IPR000792">
    <property type="entry name" value="Tscrpt_reg_LuxR_C"/>
</dbReference>
<evidence type="ECO:0000256" key="3">
    <source>
        <dbReference type="ARBA" id="ARBA00023125"/>
    </source>
</evidence>
<dbReference type="PANTHER" id="PTHR43214:SF24">
    <property type="entry name" value="TRANSCRIPTIONAL REGULATORY PROTEIN NARL-RELATED"/>
    <property type="match status" value="1"/>
</dbReference>
<dbReference type="GO" id="GO:0006355">
    <property type="term" value="P:regulation of DNA-templated transcription"/>
    <property type="evidence" value="ECO:0007669"/>
    <property type="project" value="InterPro"/>
</dbReference>
<sequence>MADPNGRPVRVLIVDDEPMVCAFLRTILDGSGHVEVIGTAEDGAAAVESVIRDRPDVVLMDLRMPGVDGVAATAEVRSLPEPPVVVVMTTFDTDDHLLAALDAGAAGYLLKSTPTSTLVQLVLAAAAGASVLSPEAVHRLRDLANSSTPTDPDPQLEALSGREREILALLGEGLSNADIARRLYLSEGTIKGHVSRLMADLDCQNRTQLALRATASR</sequence>
<feature type="modified residue" description="4-aspartylphosphate" evidence="5">
    <location>
        <position position="61"/>
    </location>
</feature>
<dbReference type="KEGG" id="kfl:Kfla_4354"/>
<gene>
    <name evidence="8" type="ordered locus">Kfla_4354</name>
</gene>
<dbReference type="GO" id="GO:0003677">
    <property type="term" value="F:DNA binding"/>
    <property type="evidence" value="ECO:0007669"/>
    <property type="project" value="UniProtKB-KW"/>
</dbReference>
<dbReference type="PROSITE" id="PS50043">
    <property type="entry name" value="HTH_LUXR_2"/>
    <property type="match status" value="1"/>
</dbReference>
<evidence type="ECO:0000256" key="1">
    <source>
        <dbReference type="ARBA" id="ARBA00022553"/>
    </source>
</evidence>
<dbReference type="Pfam" id="PF00196">
    <property type="entry name" value="GerE"/>
    <property type="match status" value="1"/>
</dbReference>
<keyword evidence="3" id="KW-0238">DNA-binding</keyword>
<dbReference type="Pfam" id="PF00072">
    <property type="entry name" value="Response_reg"/>
    <property type="match status" value="1"/>
</dbReference>
<dbReference type="Gene3D" id="3.40.50.2300">
    <property type="match status" value="1"/>
</dbReference>
<feature type="domain" description="HTH luxR-type" evidence="6">
    <location>
        <begin position="152"/>
        <end position="217"/>
    </location>
</feature>
<dbReference type="PANTHER" id="PTHR43214">
    <property type="entry name" value="TWO-COMPONENT RESPONSE REGULATOR"/>
    <property type="match status" value="1"/>
</dbReference>
<dbReference type="CDD" id="cd17535">
    <property type="entry name" value="REC_NarL-like"/>
    <property type="match status" value="1"/>
</dbReference>
<evidence type="ECO:0000313" key="8">
    <source>
        <dbReference type="EMBL" id="ADB33388.1"/>
    </source>
</evidence>
<protein>
    <submittedName>
        <fullName evidence="8">Two component transcriptional regulator, LuxR family</fullName>
    </submittedName>
</protein>
<reference evidence="8 9" key="2">
    <citation type="journal article" date="2010" name="Stand. Genomic Sci.">
        <title>Complete genome sequence of Kribbella flavida type strain (IFO 14399).</title>
        <authorList>
            <person name="Pukall R."/>
            <person name="Lapidus A."/>
            <person name="Glavina Del Rio T."/>
            <person name="Copeland A."/>
            <person name="Tice H."/>
            <person name="Cheng J.-F."/>
            <person name="Lucas S."/>
            <person name="Chen F."/>
            <person name="Nolan M."/>
            <person name="LaButti K."/>
            <person name="Pati A."/>
            <person name="Ivanova N."/>
            <person name="Mavrommatis K."/>
            <person name="Mikhailova N."/>
            <person name="Pitluck S."/>
            <person name="Bruce D."/>
            <person name="Goodwin L."/>
            <person name="Land M."/>
            <person name="Hauser L."/>
            <person name="Chang Y.-J."/>
            <person name="Jeffries C.D."/>
            <person name="Chen A."/>
            <person name="Palaniappan K."/>
            <person name="Chain P."/>
            <person name="Rohde M."/>
            <person name="Goeker M."/>
            <person name="Bristow J."/>
            <person name="Eisen J.A."/>
            <person name="Markowitz V."/>
            <person name="Hugenholtz P."/>
            <person name="Kyrpides N.C."/>
            <person name="Klenk H.-P."/>
            <person name="Brettin T."/>
        </authorList>
    </citation>
    <scope>NUCLEOTIDE SEQUENCE [LARGE SCALE GENOMIC DNA]</scope>
    <source>
        <strain evidence="9">DSM 17836 / JCM 10339 / NBRC 14399</strain>
    </source>
</reference>
<keyword evidence="9" id="KW-1185">Reference proteome</keyword>
<proteinExistence type="predicted"/>
<dbReference type="RefSeq" id="WP_012921942.1">
    <property type="nucleotide sequence ID" value="NC_013729.1"/>
</dbReference>
<dbReference type="SUPFAM" id="SSF46894">
    <property type="entry name" value="C-terminal effector domain of the bipartite response regulators"/>
    <property type="match status" value="1"/>
</dbReference>
<evidence type="ECO:0000256" key="2">
    <source>
        <dbReference type="ARBA" id="ARBA00023015"/>
    </source>
</evidence>
<evidence type="ECO:0000256" key="4">
    <source>
        <dbReference type="ARBA" id="ARBA00023163"/>
    </source>
</evidence>
<dbReference type="OrthoDB" id="9808843at2"/>
<accession>D2PVA7</accession>
<dbReference type="eggNOG" id="COG2197">
    <property type="taxonomic scope" value="Bacteria"/>
</dbReference>
<dbReference type="PROSITE" id="PS50110">
    <property type="entry name" value="RESPONSE_REGULATORY"/>
    <property type="match status" value="1"/>
</dbReference>
<dbReference type="InterPro" id="IPR039420">
    <property type="entry name" value="WalR-like"/>
</dbReference>
<dbReference type="Proteomes" id="UP000007967">
    <property type="component" value="Chromosome"/>
</dbReference>
<dbReference type="InterPro" id="IPR058245">
    <property type="entry name" value="NreC/VraR/RcsB-like_REC"/>
</dbReference>
<dbReference type="CDD" id="cd06170">
    <property type="entry name" value="LuxR_C_like"/>
    <property type="match status" value="1"/>
</dbReference>
<dbReference type="STRING" id="479435.Kfla_4354"/>
<feature type="domain" description="Response regulatory" evidence="7">
    <location>
        <begin position="10"/>
        <end position="126"/>
    </location>
</feature>
<dbReference type="GO" id="GO:0000160">
    <property type="term" value="P:phosphorelay signal transduction system"/>
    <property type="evidence" value="ECO:0007669"/>
    <property type="project" value="InterPro"/>
</dbReference>
<keyword evidence="4" id="KW-0804">Transcription</keyword>
<dbReference type="SMART" id="SM00421">
    <property type="entry name" value="HTH_LUXR"/>
    <property type="match status" value="1"/>
</dbReference>
<dbReference type="InterPro" id="IPR001789">
    <property type="entry name" value="Sig_transdc_resp-reg_receiver"/>
</dbReference>
<dbReference type="PRINTS" id="PR00038">
    <property type="entry name" value="HTHLUXR"/>
</dbReference>
<evidence type="ECO:0000259" key="6">
    <source>
        <dbReference type="PROSITE" id="PS50043"/>
    </source>
</evidence>
<dbReference type="SMART" id="SM00448">
    <property type="entry name" value="REC"/>
    <property type="match status" value="1"/>
</dbReference>